<dbReference type="InterPro" id="IPR012913">
    <property type="entry name" value="OS9-like_dom"/>
</dbReference>
<evidence type="ECO:0000256" key="8">
    <source>
        <dbReference type="ARBA" id="ARBA00023180"/>
    </source>
</evidence>
<dbReference type="InterPro" id="IPR044865">
    <property type="entry name" value="MRH_dom"/>
</dbReference>
<reference evidence="12" key="1">
    <citation type="journal article" date="2023" name="Nat. Commun.">
        <title>Diploid and tetraploid genomes of Acorus and the evolution of monocots.</title>
        <authorList>
            <person name="Ma L."/>
            <person name="Liu K.W."/>
            <person name="Li Z."/>
            <person name="Hsiao Y.Y."/>
            <person name="Qi Y."/>
            <person name="Fu T."/>
            <person name="Tang G.D."/>
            <person name="Zhang D."/>
            <person name="Sun W.H."/>
            <person name="Liu D.K."/>
            <person name="Li Y."/>
            <person name="Chen G.Z."/>
            <person name="Liu X.D."/>
            <person name="Liao X.Y."/>
            <person name="Jiang Y.T."/>
            <person name="Yu X."/>
            <person name="Hao Y."/>
            <person name="Huang J."/>
            <person name="Zhao X.W."/>
            <person name="Ke S."/>
            <person name="Chen Y.Y."/>
            <person name="Wu W.L."/>
            <person name="Hsu J.L."/>
            <person name="Lin Y.F."/>
            <person name="Huang M.D."/>
            <person name="Li C.Y."/>
            <person name="Huang L."/>
            <person name="Wang Z.W."/>
            <person name="Zhao X."/>
            <person name="Zhong W.Y."/>
            <person name="Peng D.H."/>
            <person name="Ahmad S."/>
            <person name="Lan S."/>
            <person name="Zhang J.S."/>
            <person name="Tsai W.C."/>
            <person name="Van de Peer Y."/>
            <person name="Liu Z.J."/>
        </authorList>
    </citation>
    <scope>NUCLEOTIDE SEQUENCE</scope>
    <source>
        <strain evidence="12">CP</strain>
    </source>
</reference>
<keyword evidence="4 10" id="KW-0732">Signal</keyword>
<name>A0AAV9CGN9_ACOCL</name>
<keyword evidence="6" id="KW-0256">Endoplasmic reticulum</keyword>
<evidence type="ECO:0000256" key="5">
    <source>
        <dbReference type="ARBA" id="ARBA00022734"/>
    </source>
</evidence>
<feature type="signal peptide" evidence="10">
    <location>
        <begin position="1"/>
        <end position="22"/>
    </location>
</feature>
<keyword evidence="7" id="KW-1015">Disulfide bond</keyword>
<feature type="chain" id="PRO_5043754081" description="Protein OS-9 homolog" evidence="10">
    <location>
        <begin position="23"/>
        <end position="302"/>
    </location>
</feature>
<reference evidence="12" key="2">
    <citation type="submission" date="2023-06" db="EMBL/GenBank/DDBJ databases">
        <authorList>
            <person name="Ma L."/>
            <person name="Liu K.-W."/>
            <person name="Li Z."/>
            <person name="Hsiao Y.-Y."/>
            <person name="Qi Y."/>
            <person name="Fu T."/>
            <person name="Tang G."/>
            <person name="Zhang D."/>
            <person name="Sun W.-H."/>
            <person name="Liu D.-K."/>
            <person name="Li Y."/>
            <person name="Chen G.-Z."/>
            <person name="Liu X.-D."/>
            <person name="Liao X.-Y."/>
            <person name="Jiang Y.-T."/>
            <person name="Yu X."/>
            <person name="Hao Y."/>
            <person name="Huang J."/>
            <person name="Zhao X.-W."/>
            <person name="Ke S."/>
            <person name="Chen Y.-Y."/>
            <person name="Wu W.-L."/>
            <person name="Hsu J.-L."/>
            <person name="Lin Y.-F."/>
            <person name="Huang M.-D."/>
            <person name="Li C.-Y."/>
            <person name="Huang L."/>
            <person name="Wang Z.-W."/>
            <person name="Zhao X."/>
            <person name="Zhong W.-Y."/>
            <person name="Peng D.-H."/>
            <person name="Ahmad S."/>
            <person name="Lan S."/>
            <person name="Zhang J.-S."/>
            <person name="Tsai W.-C."/>
            <person name="Van De Peer Y."/>
            <person name="Liu Z.-J."/>
        </authorList>
    </citation>
    <scope>NUCLEOTIDE SEQUENCE</scope>
    <source>
        <strain evidence="12">CP</strain>
        <tissue evidence="12">Leaves</tissue>
    </source>
</reference>
<feature type="compositionally biased region" description="Basic and acidic residues" evidence="9">
    <location>
        <begin position="268"/>
        <end position="289"/>
    </location>
</feature>
<evidence type="ECO:0000256" key="3">
    <source>
        <dbReference type="ARBA" id="ARBA00018727"/>
    </source>
</evidence>
<comment type="caution">
    <text evidence="12">The sequence shown here is derived from an EMBL/GenBank/DDBJ whole genome shotgun (WGS) entry which is preliminary data.</text>
</comment>
<evidence type="ECO:0000259" key="11">
    <source>
        <dbReference type="PROSITE" id="PS51914"/>
    </source>
</evidence>
<evidence type="ECO:0000313" key="12">
    <source>
        <dbReference type="EMBL" id="KAK1287981.1"/>
    </source>
</evidence>
<evidence type="ECO:0000256" key="2">
    <source>
        <dbReference type="ARBA" id="ARBA00009918"/>
    </source>
</evidence>
<dbReference type="Pfam" id="PF07915">
    <property type="entry name" value="PRKCSH"/>
    <property type="match status" value="1"/>
</dbReference>
<keyword evidence="5" id="KW-0430">Lectin</keyword>
<dbReference type="GO" id="GO:0005788">
    <property type="term" value="C:endoplasmic reticulum lumen"/>
    <property type="evidence" value="ECO:0007669"/>
    <property type="project" value="TreeGrafter"/>
</dbReference>
<comment type="similarity">
    <text evidence="2">Belongs to the OS-9 family.</text>
</comment>
<evidence type="ECO:0000256" key="10">
    <source>
        <dbReference type="SAM" id="SignalP"/>
    </source>
</evidence>
<dbReference type="FunFam" id="2.70.130.10:FF:000021">
    <property type="entry name" value="Protein OS-9 homolog"/>
    <property type="match status" value="1"/>
</dbReference>
<dbReference type="InterPro" id="IPR045149">
    <property type="entry name" value="OS-9-like"/>
</dbReference>
<evidence type="ECO:0000256" key="7">
    <source>
        <dbReference type="ARBA" id="ARBA00023157"/>
    </source>
</evidence>
<evidence type="ECO:0000256" key="9">
    <source>
        <dbReference type="SAM" id="MobiDB-lite"/>
    </source>
</evidence>
<evidence type="ECO:0000256" key="1">
    <source>
        <dbReference type="ARBA" id="ARBA00004240"/>
    </source>
</evidence>
<evidence type="ECO:0000313" key="13">
    <source>
        <dbReference type="Proteomes" id="UP001180020"/>
    </source>
</evidence>
<feature type="domain" description="MRH" evidence="11">
    <location>
        <begin position="119"/>
        <end position="246"/>
    </location>
</feature>
<dbReference type="Proteomes" id="UP001180020">
    <property type="component" value="Unassembled WGS sequence"/>
</dbReference>
<proteinExistence type="inferred from homology"/>
<dbReference type="Gene3D" id="2.70.130.10">
    <property type="entry name" value="Mannose-6-phosphate receptor binding domain"/>
    <property type="match status" value="1"/>
</dbReference>
<dbReference type="GO" id="GO:0030246">
    <property type="term" value="F:carbohydrate binding"/>
    <property type="evidence" value="ECO:0007669"/>
    <property type="project" value="UniProtKB-KW"/>
</dbReference>
<keyword evidence="8" id="KW-0325">Glycoprotein</keyword>
<protein>
    <recommendedName>
        <fullName evidence="3">Protein OS-9 homolog</fullName>
    </recommendedName>
</protein>
<keyword evidence="13" id="KW-1185">Reference proteome</keyword>
<dbReference type="GO" id="GO:0030970">
    <property type="term" value="P:retrograde protein transport, ER to cytosol"/>
    <property type="evidence" value="ECO:0007669"/>
    <property type="project" value="TreeGrafter"/>
</dbReference>
<organism evidence="12 13">
    <name type="scientific">Acorus calamus</name>
    <name type="common">Sweet flag</name>
    <dbReference type="NCBI Taxonomy" id="4465"/>
    <lineage>
        <taxon>Eukaryota</taxon>
        <taxon>Viridiplantae</taxon>
        <taxon>Streptophyta</taxon>
        <taxon>Embryophyta</taxon>
        <taxon>Tracheophyta</taxon>
        <taxon>Spermatophyta</taxon>
        <taxon>Magnoliopsida</taxon>
        <taxon>Liliopsida</taxon>
        <taxon>Acoraceae</taxon>
        <taxon>Acorus</taxon>
    </lineage>
</organism>
<gene>
    <name evidence="12" type="ORF">QJS10_CPB19g00590</name>
</gene>
<evidence type="ECO:0000256" key="4">
    <source>
        <dbReference type="ARBA" id="ARBA00022729"/>
    </source>
</evidence>
<dbReference type="EMBL" id="JAUJYO010000019">
    <property type="protein sequence ID" value="KAK1287981.1"/>
    <property type="molecule type" value="Genomic_DNA"/>
</dbReference>
<feature type="region of interest" description="Disordered" evidence="9">
    <location>
        <begin position="268"/>
        <end position="302"/>
    </location>
</feature>
<dbReference type="PROSITE" id="PS51914">
    <property type="entry name" value="MRH"/>
    <property type="match status" value="1"/>
</dbReference>
<dbReference type="GO" id="GO:0030968">
    <property type="term" value="P:endoplasmic reticulum unfolded protein response"/>
    <property type="evidence" value="ECO:0007669"/>
    <property type="project" value="InterPro"/>
</dbReference>
<sequence>MNNLCFWISVLSLLRLLVAASADQIFPAHAGITFGRSFREPKYVIEFHSMDSPFHPDNDQEAVVMANNKGQNFLCFLPVVEETKTVEPMDQQNTSNVIVESTKRTKLKSPDELMEVLKDRCFYRQEGWWSYEFCYQDKLRQFHLDEDNKVVQEFLLGIYDPEATDSFNQNHSTVSTLKDPRSKDASQRYHAHQFTNGTICDLTNQPRGTEVRFVCSEPPTVMISSIKEIATCKYAVTIQCPMLCKHPMFQEEKPSSHTIHCNEMSVDFKKPETEGFEDEKKSELEENKEVIVSTDDSERFTT</sequence>
<accession>A0AAV9CGN9</accession>
<dbReference type="AlphaFoldDB" id="A0AAV9CGN9"/>
<comment type="subcellular location">
    <subcellularLocation>
        <location evidence="1">Endoplasmic reticulum</location>
    </subcellularLocation>
</comment>
<dbReference type="SUPFAM" id="SSF50911">
    <property type="entry name" value="Mannose 6-phosphate receptor domain"/>
    <property type="match status" value="1"/>
</dbReference>
<dbReference type="InterPro" id="IPR009011">
    <property type="entry name" value="Man6P_isomerase_rcpt-bd_dom_sf"/>
</dbReference>
<evidence type="ECO:0000256" key="6">
    <source>
        <dbReference type="ARBA" id="ARBA00022824"/>
    </source>
</evidence>
<dbReference type="PANTHER" id="PTHR15414">
    <property type="entry name" value="OS-9-RELATED"/>
    <property type="match status" value="1"/>
</dbReference>
<dbReference type="PANTHER" id="PTHR15414:SF0">
    <property type="entry name" value="ENDOPLASMIC RETICULUM LECTIN 1"/>
    <property type="match status" value="1"/>
</dbReference>